<keyword evidence="3" id="KW-0687">Ribonucleoprotein</keyword>
<organism evidence="5 6">
    <name type="scientific">Calocera cornea HHB12733</name>
    <dbReference type="NCBI Taxonomy" id="1353952"/>
    <lineage>
        <taxon>Eukaryota</taxon>
        <taxon>Fungi</taxon>
        <taxon>Dikarya</taxon>
        <taxon>Basidiomycota</taxon>
        <taxon>Agaricomycotina</taxon>
        <taxon>Dacrymycetes</taxon>
        <taxon>Dacrymycetales</taxon>
        <taxon>Dacrymycetaceae</taxon>
        <taxon>Calocera</taxon>
    </lineage>
</organism>
<proteinExistence type="inferred from homology"/>
<dbReference type="GO" id="GO:0005840">
    <property type="term" value="C:ribosome"/>
    <property type="evidence" value="ECO:0007669"/>
    <property type="project" value="UniProtKB-KW"/>
</dbReference>
<dbReference type="InParanoid" id="A0A165K551"/>
<dbReference type="GO" id="GO:0003735">
    <property type="term" value="F:structural constituent of ribosome"/>
    <property type="evidence" value="ECO:0007669"/>
    <property type="project" value="InterPro"/>
</dbReference>
<evidence type="ECO:0000313" key="5">
    <source>
        <dbReference type="EMBL" id="KZT62695.1"/>
    </source>
</evidence>
<sequence length="175" mass="20013">MHPSFVAQFPLLLRGVVSKAKVMQKTVTVTVPRRAIDRLTKKEVIQHTKYLVHDEKEVCNTHDVVRIASSRRYSKRKTFELDRIEHKADRAVVAESVSRPAMSYAGWKLGEVTNRDLSASMRRAKQEREADRRARFRAKLEAQGMEWRPRSEAAVEQQARPPEQPTETPAAAPPS</sequence>
<evidence type="ECO:0000256" key="1">
    <source>
        <dbReference type="ARBA" id="ARBA00010254"/>
    </source>
</evidence>
<feature type="compositionally biased region" description="Basic and acidic residues" evidence="4">
    <location>
        <begin position="124"/>
        <end position="133"/>
    </location>
</feature>
<evidence type="ECO:0000256" key="3">
    <source>
        <dbReference type="ARBA" id="ARBA00023274"/>
    </source>
</evidence>
<gene>
    <name evidence="5" type="ORF">CALCODRAFT_489697</name>
</gene>
<keyword evidence="6" id="KW-1185">Reference proteome</keyword>
<keyword evidence="2" id="KW-0689">Ribosomal protein</keyword>
<evidence type="ECO:0000256" key="2">
    <source>
        <dbReference type="ARBA" id="ARBA00022980"/>
    </source>
</evidence>
<dbReference type="Gene3D" id="2.40.50.140">
    <property type="entry name" value="Nucleic acid-binding proteins"/>
    <property type="match status" value="1"/>
</dbReference>
<evidence type="ECO:0000313" key="6">
    <source>
        <dbReference type="Proteomes" id="UP000076842"/>
    </source>
</evidence>
<comment type="similarity">
    <text evidence="1">Belongs to the universal ribosomal protein uS17 family.</text>
</comment>
<dbReference type="EMBL" id="KV423915">
    <property type="protein sequence ID" value="KZT62695.1"/>
    <property type="molecule type" value="Genomic_DNA"/>
</dbReference>
<protein>
    <submittedName>
        <fullName evidence="5">Nucleic acid-binding protein</fullName>
    </submittedName>
</protein>
<dbReference type="GO" id="GO:0006412">
    <property type="term" value="P:translation"/>
    <property type="evidence" value="ECO:0007669"/>
    <property type="project" value="InterPro"/>
</dbReference>
<feature type="compositionally biased region" description="Low complexity" evidence="4">
    <location>
        <begin position="156"/>
        <end position="175"/>
    </location>
</feature>
<name>A0A165K551_9BASI</name>
<dbReference type="InterPro" id="IPR012340">
    <property type="entry name" value="NA-bd_OB-fold"/>
</dbReference>
<dbReference type="Proteomes" id="UP000076842">
    <property type="component" value="Unassembled WGS sequence"/>
</dbReference>
<evidence type="ECO:0000256" key="4">
    <source>
        <dbReference type="SAM" id="MobiDB-lite"/>
    </source>
</evidence>
<dbReference type="InterPro" id="IPR000266">
    <property type="entry name" value="Ribosomal_uS17"/>
</dbReference>
<dbReference type="OrthoDB" id="274752at2759"/>
<feature type="region of interest" description="Disordered" evidence="4">
    <location>
        <begin position="119"/>
        <end position="175"/>
    </location>
</feature>
<accession>A0A165K551</accession>
<dbReference type="STRING" id="1353952.A0A165K551"/>
<dbReference type="AlphaFoldDB" id="A0A165K551"/>
<dbReference type="SUPFAM" id="SSF50249">
    <property type="entry name" value="Nucleic acid-binding proteins"/>
    <property type="match status" value="1"/>
</dbReference>
<dbReference type="Pfam" id="PF00366">
    <property type="entry name" value="Ribosomal_S17"/>
    <property type="match status" value="1"/>
</dbReference>
<dbReference type="CDD" id="cd00364">
    <property type="entry name" value="Ribosomal_uS17"/>
    <property type="match status" value="1"/>
</dbReference>
<dbReference type="GO" id="GO:1990904">
    <property type="term" value="C:ribonucleoprotein complex"/>
    <property type="evidence" value="ECO:0007669"/>
    <property type="project" value="UniProtKB-KW"/>
</dbReference>
<reference evidence="5 6" key="1">
    <citation type="journal article" date="2016" name="Mol. Biol. Evol.">
        <title>Comparative Genomics of Early-Diverging Mushroom-Forming Fungi Provides Insights into the Origins of Lignocellulose Decay Capabilities.</title>
        <authorList>
            <person name="Nagy L.G."/>
            <person name="Riley R."/>
            <person name="Tritt A."/>
            <person name="Adam C."/>
            <person name="Daum C."/>
            <person name="Floudas D."/>
            <person name="Sun H."/>
            <person name="Yadav J.S."/>
            <person name="Pangilinan J."/>
            <person name="Larsson K.H."/>
            <person name="Matsuura K."/>
            <person name="Barry K."/>
            <person name="Labutti K."/>
            <person name="Kuo R."/>
            <person name="Ohm R.A."/>
            <person name="Bhattacharya S.S."/>
            <person name="Shirouzu T."/>
            <person name="Yoshinaga Y."/>
            <person name="Martin F.M."/>
            <person name="Grigoriev I.V."/>
            <person name="Hibbett D.S."/>
        </authorList>
    </citation>
    <scope>NUCLEOTIDE SEQUENCE [LARGE SCALE GENOMIC DNA]</scope>
    <source>
        <strain evidence="5 6">HHB12733</strain>
    </source>
</reference>